<feature type="transmembrane region" description="Helical" evidence="1">
    <location>
        <begin position="62"/>
        <end position="84"/>
    </location>
</feature>
<proteinExistence type="predicted"/>
<gene>
    <name evidence="2" type="ORF">CVM52_23390</name>
</gene>
<organism evidence="2 3">
    <name type="scientific">Pseudooceanicola lipolyticus</name>
    <dbReference type="NCBI Taxonomy" id="2029104"/>
    <lineage>
        <taxon>Bacteria</taxon>
        <taxon>Pseudomonadati</taxon>
        <taxon>Pseudomonadota</taxon>
        <taxon>Alphaproteobacteria</taxon>
        <taxon>Rhodobacterales</taxon>
        <taxon>Paracoccaceae</taxon>
        <taxon>Pseudooceanicola</taxon>
    </lineage>
</organism>
<accession>A0A2M8IUM1</accession>
<dbReference type="InterPro" id="IPR045387">
    <property type="entry name" value="DUF6524"/>
</dbReference>
<comment type="caution">
    <text evidence="2">The sequence shown here is derived from an EMBL/GenBank/DDBJ whole genome shotgun (WGS) entry which is preliminary data.</text>
</comment>
<keyword evidence="1" id="KW-1133">Transmembrane helix</keyword>
<keyword evidence="1" id="KW-0812">Transmembrane</keyword>
<feature type="transmembrane region" description="Helical" evidence="1">
    <location>
        <begin position="96"/>
        <end position="116"/>
    </location>
</feature>
<protein>
    <submittedName>
        <fullName evidence="2">Uncharacterized protein</fullName>
    </submittedName>
</protein>
<reference evidence="2 3" key="1">
    <citation type="journal article" date="2018" name="Int. J. Syst. Evol. Microbiol.">
        <title>Pseudooceanicola lipolyticus sp. nov., a marine alphaproteobacterium, reclassification of Oceanicola flagellatus as Pseudooceanicola flagellatus comb. nov. and emended description of the genus Pseudooceanicola.</title>
        <authorList>
            <person name="Huang M.-M."/>
            <person name="Guo L.-L."/>
            <person name="Wu Y.-H."/>
            <person name="Lai Q.-L."/>
            <person name="Shao Z.-Z."/>
            <person name="Wang C.-S."/>
            <person name="Wu M."/>
            <person name="Xu X.-W."/>
        </authorList>
    </citation>
    <scope>NUCLEOTIDE SEQUENCE [LARGE SCALE GENOMIC DNA]</scope>
    <source>
        <strain evidence="2 3">157</strain>
    </source>
</reference>
<dbReference type="EMBL" id="PGTB01000216">
    <property type="protein sequence ID" value="PJE34227.1"/>
    <property type="molecule type" value="Genomic_DNA"/>
</dbReference>
<dbReference type="OrthoDB" id="7272344at2"/>
<sequence length="131" mass="14825">MGMFLRWLCAFVLLALTYNPTPWNFTRWAAEHWNSHTSVTVLLGLLLAVAYIIYLRATLRSIGAFGMLLILAIVAALLWVLYDFGLLTLRKSNENIWLGIFALSLVLGIGLSWSHVRRRLSGQADMDDVDE</sequence>
<feature type="transmembrane region" description="Helical" evidence="1">
    <location>
        <begin position="39"/>
        <end position="55"/>
    </location>
</feature>
<evidence type="ECO:0000313" key="3">
    <source>
        <dbReference type="Proteomes" id="UP000231553"/>
    </source>
</evidence>
<dbReference type="AlphaFoldDB" id="A0A2M8IUM1"/>
<keyword evidence="1" id="KW-0472">Membrane</keyword>
<dbReference type="Proteomes" id="UP000231553">
    <property type="component" value="Unassembled WGS sequence"/>
</dbReference>
<evidence type="ECO:0000256" key="1">
    <source>
        <dbReference type="SAM" id="Phobius"/>
    </source>
</evidence>
<evidence type="ECO:0000313" key="2">
    <source>
        <dbReference type="EMBL" id="PJE34227.1"/>
    </source>
</evidence>
<dbReference type="Pfam" id="PF20134">
    <property type="entry name" value="DUF6524"/>
    <property type="match status" value="1"/>
</dbReference>
<keyword evidence="3" id="KW-1185">Reference proteome</keyword>
<name>A0A2M8IUM1_9RHOB</name>